<feature type="modified residue" description="4-aspartylphosphate" evidence="6">
    <location>
        <position position="52"/>
    </location>
</feature>
<dbReference type="GO" id="GO:0043565">
    <property type="term" value="F:sequence-specific DNA binding"/>
    <property type="evidence" value="ECO:0007669"/>
    <property type="project" value="InterPro"/>
</dbReference>
<gene>
    <name evidence="10" type="ORF">FCL42_17825</name>
</gene>
<dbReference type="PROSITE" id="PS50110">
    <property type="entry name" value="RESPONSE_REGULATORY"/>
    <property type="match status" value="1"/>
</dbReference>
<dbReference type="PROSITE" id="PS00676">
    <property type="entry name" value="SIGMA54_INTERACT_2"/>
    <property type="match status" value="1"/>
</dbReference>
<dbReference type="CDD" id="cd00009">
    <property type="entry name" value="AAA"/>
    <property type="match status" value="1"/>
</dbReference>
<evidence type="ECO:0000313" key="11">
    <source>
        <dbReference type="Proteomes" id="UP000305675"/>
    </source>
</evidence>
<dbReference type="EMBL" id="SWCJ01000018">
    <property type="protein sequence ID" value="TKB51698.1"/>
    <property type="molecule type" value="Genomic_DNA"/>
</dbReference>
<dbReference type="SUPFAM" id="SSF46689">
    <property type="entry name" value="Homeodomain-like"/>
    <property type="match status" value="1"/>
</dbReference>
<keyword evidence="5" id="KW-0804">Transcription</keyword>
<dbReference type="PROSITE" id="PS50045">
    <property type="entry name" value="SIGMA54_INTERACT_4"/>
    <property type="match status" value="1"/>
</dbReference>
<dbReference type="SMART" id="SM00448">
    <property type="entry name" value="REC"/>
    <property type="match status" value="1"/>
</dbReference>
<dbReference type="SUPFAM" id="SSF52172">
    <property type="entry name" value="CheY-like"/>
    <property type="match status" value="1"/>
</dbReference>
<dbReference type="InterPro" id="IPR003593">
    <property type="entry name" value="AAA+_ATPase"/>
</dbReference>
<dbReference type="PROSITE" id="PS00688">
    <property type="entry name" value="SIGMA54_INTERACT_3"/>
    <property type="match status" value="1"/>
</dbReference>
<dbReference type="FunFam" id="3.40.50.300:FF:000006">
    <property type="entry name" value="DNA-binding transcriptional regulator NtrC"/>
    <property type="match status" value="1"/>
</dbReference>
<name>A0A4U1BM01_9GAMM</name>
<feature type="region of interest" description="Disordered" evidence="7">
    <location>
        <begin position="392"/>
        <end position="416"/>
    </location>
</feature>
<proteinExistence type="predicted"/>
<dbReference type="Proteomes" id="UP000305675">
    <property type="component" value="Unassembled WGS sequence"/>
</dbReference>
<dbReference type="RefSeq" id="WP_136864787.1">
    <property type="nucleotide sequence ID" value="NZ_SWCJ01000018.1"/>
</dbReference>
<evidence type="ECO:0000259" key="8">
    <source>
        <dbReference type="PROSITE" id="PS50045"/>
    </source>
</evidence>
<dbReference type="InterPro" id="IPR027417">
    <property type="entry name" value="P-loop_NTPase"/>
</dbReference>
<dbReference type="InterPro" id="IPR025943">
    <property type="entry name" value="Sigma_54_int_dom_ATP-bd_2"/>
</dbReference>
<dbReference type="Gene3D" id="1.10.8.60">
    <property type="match status" value="1"/>
</dbReference>
<dbReference type="OrthoDB" id="9804019at2"/>
<dbReference type="Gene3D" id="1.10.10.60">
    <property type="entry name" value="Homeodomain-like"/>
    <property type="match status" value="1"/>
</dbReference>
<dbReference type="PANTHER" id="PTHR32071:SF86">
    <property type="entry name" value="TWO COMPONENT SIGNAL TRANSDUCTION SYSTEM SIGMA54-DEPENDENT RESPONSE REGULATOR FIS FAMILY"/>
    <property type="match status" value="1"/>
</dbReference>
<keyword evidence="6" id="KW-0597">Phosphoprotein</keyword>
<sequence>MEQILIVDDNPAIVDALTLLLELADYQCLSALSPEQALNQLEHNEVALVIQDMNFSSDTTSGEEGKALFYQLRQRQPDLPVILLTAWTEVSMAVELVKAGAADYLGKPWDDDKLLTSVANLMALSQSRQALKHQRYRQQALRDQLEQHQLCGTIFASTQMEQLIHTAIQVAKSDLPVMITGPNGAGKEKIAEIIHANSSLNHHPFIKVNVGALPADLMEAELFGAEVGAYTGATKTRIGRFEAADGGTLFLDELGTLPLSGQVKLLRVLQSGEFERLGSSQTRKVCVRVLSATNADLTQAMADGEFREDLYYRLNVIPLELPPLAERSDDILPLARHFLTTTGALLTAQAEQALLSHSWPGNVRELENTMARATLLSGGDNIEPKHLALPQAKAPCSNPPHPPCTEKTTSTQLPNREPSKLEIIQALSNQQGIIARAAKSLGLSRQALYRRMEKLGIER</sequence>
<feature type="domain" description="Sigma-54 factor interaction" evidence="8">
    <location>
        <begin position="153"/>
        <end position="375"/>
    </location>
</feature>
<accession>A0A4U1BM01</accession>
<keyword evidence="4" id="KW-0238">DNA-binding</keyword>
<dbReference type="InterPro" id="IPR025944">
    <property type="entry name" value="Sigma_54_int_dom_CS"/>
</dbReference>
<dbReference type="GO" id="GO:0000160">
    <property type="term" value="P:phosphorelay signal transduction system"/>
    <property type="evidence" value="ECO:0007669"/>
    <property type="project" value="InterPro"/>
</dbReference>
<feature type="domain" description="Response regulatory" evidence="9">
    <location>
        <begin position="3"/>
        <end position="122"/>
    </location>
</feature>
<keyword evidence="1" id="KW-0547">Nucleotide-binding</keyword>
<keyword evidence="2" id="KW-0067">ATP-binding</keyword>
<dbReference type="GO" id="GO:0005524">
    <property type="term" value="F:ATP binding"/>
    <property type="evidence" value="ECO:0007669"/>
    <property type="project" value="UniProtKB-KW"/>
</dbReference>
<evidence type="ECO:0000259" key="9">
    <source>
        <dbReference type="PROSITE" id="PS50110"/>
    </source>
</evidence>
<evidence type="ECO:0000256" key="3">
    <source>
        <dbReference type="ARBA" id="ARBA00023015"/>
    </source>
</evidence>
<dbReference type="InterPro" id="IPR002078">
    <property type="entry name" value="Sigma_54_int"/>
</dbReference>
<dbReference type="Pfam" id="PF00158">
    <property type="entry name" value="Sigma54_activat"/>
    <property type="match status" value="1"/>
</dbReference>
<dbReference type="Gene3D" id="3.40.50.2300">
    <property type="match status" value="1"/>
</dbReference>
<organism evidence="10 11">
    <name type="scientific">Ferrimonas aestuarii</name>
    <dbReference type="NCBI Taxonomy" id="2569539"/>
    <lineage>
        <taxon>Bacteria</taxon>
        <taxon>Pseudomonadati</taxon>
        <taxon>Pseudomonadota</taxon>
        <taxon>Gammaproteobacteria</taxon>
        <taxon>Alteromonadales</taxon>
        <taxon>Ferrimonadaceae</taxon>
        <taxon>Ferrimonas</taxon>
    </lineage>
</organism>
<comment type="caution">
    <text evidence="10">The sequence shown here is derived from an EMBL/GenBank/DDBJ whole genome shotgun (WGS) entry which is preliminary data.</text>
</comment>
<dbReference type="InterPro" id="IPR009057">
    <property type="entry name" value="Homeodomain-like_sf"/>
</dbReference>
<dbReference type="Pfam" id="PF00072">
    <property type="entry name" value="Response_reg"/>
    <property type="match status" value="1"/>
</dbReference>
<dbReference type="InterPro" id="IPR058031">
    <property type="entry name" value="AAA_lid_NorR"/>
</dbReference>
<protein>
    <submittedName>
        <fullName evidence="10">Sigma-54-dependent Fis family transcriptional regulator</fullName>
    </submittedName>
</protein>
<dbReference type="AlphaFoldDB" id="A0A4U1BM01"/>
<dbReference type="Pfam" id="PF02954">
    <property type="entry name" value="HTH_8"/>
    <property type="match status" value="1"/>
</dbReference>
<evidence type="ECO:0000256" key="2">
    <source>
        <dbReference type="ARBA" id="ARBA00022840"/>
    </source>
</evidence>
<dbReference type="Pfam" id="PF25601">
    <property type="entry name" value="AAA_lid_14"/>
    <property type="match status" value="1"/>
</dbReference>
<dbReference type="InterPro" id="IPR002197">
    <property type="entry name" value="HTH_Fis"/>
</dbReference>
<reference evidence="10 11" key="1">
    <citation type="submission" date="2019-04" db="EMBL/GenBank/DDBJ databases">
        <authorList>
            <person name="Hwang J.C."/>
        </authorList>
    </citation>
    <scope>NUCLEOTIDE SEQUENCE [LARGE SCALE GENOMIC DNA]</scope>
    <source>
        <strain evidence="10 11">IMCC35002</strain>
    </source>
</reference>
<keyword evidence="3" id="KW-0805">Transcription regulation</keyword>
<dbReference type="Gene3D" id="3.40.50.300">
    <property type="entry name" value="P-loop containing nucleotide triphosphate hydrolases"/>
    <property type="match status" value="1"/>
</dbReference>
<keyword evidence="11" id="KW-1185">Reference proteome</keyword>
<dbReference type="SMART" id="SM00382">
    <property type="entry name" value="AAA"/>
    <property type="match status" value="1"/>
</dbReference>
<evidence type="ECO:0000256" key="1">
    <source>
        <dbReference type="ARBA" id="ARBA00022741"/>
    </source>
</evidence>
<evidence type="ECO:0000256" key="6">
    <source>
        <dbReference type="PROSITE-ProRule" id="PRU00169"/>
    </source>
</evidence>
<evidence type="ECO:0000313" key="10">
    <source>
        <dbReference type="EMBL" id="TKB51698.1"/>
    </source>
</evidence>
<dbReference type="GO" id="GO:0006355">
    <property type="term" value="P:regulation of DNA-templated transcription"/>
    <property type="evidence" value="ECO:0007669"/>
    <property type="project" value="InterPro"/>
</dbReference>
<dbReference type="PRINTS" id="PR01590">
    <property type="entry name" value="HTHFIS"/>
</dbReference>
<dbReference type="PANTHER" id="PTHR32071">
    <property type="entry name" value="TRANSCRIPTIONAL REGULATORY PROTEIN"/>
    <property type="match status" value="1"/>
</dbReference>
<dbReference type="InterPro" id="IPR011006">
    <property type="entry name" value="CheY-like_superfamily"/>
</dbReference>
<evidence type="ECO:0000256" key="4">
    <source>
        <dbReference type="ARBA" id="ARBA00023125"/>
    </source>
</evidence>
<evidence type="ECO:0000256" key="5">
    <source>
        <dbReference type="ARBA" id="ARBA00023163"/>
    </source>
</evidence>
<dbReference type="InterPro" id="IPR001789">
    <property type="entry name" value="Sig_transdc_resp-reg_receiver"/>
</dbReference>
<evidence type="ECO:0000256" key="7">
    <source>
        <dbReference type="SAM" id="MobiDB-lite"/>
    </source>
</evidence>
<dbReference type="SUPFAM" id="SSF52540">
    <property type="entry name" value="P-loop containing nucleoside triphosphate hydrolases"/>
    <property type="match status" value="1"/>
</dbReference>